<geneLocation type="chloroplast" evidence="5"/>
<dbReference type="InterPro" id="IPR007570">
    <property type="entry name" value="Uncharacterised_Ycf23"/>
</dbReference>
<dbReference type="AlphaFoldDB" id="A0A1G4NXW0"/>
<evidence type="ECO:0000256" key="1">
    <source>
        <dbReference type="ARBA" id="ARBA00004474"/>
    </source>
</evidence>
<dbReference type="EMBL" id="LT622873">
    <property type="protein sequence ID" value="SCW23346.1"/>
    <property type="molecule type" value="Genomic_DNA"/>
</dbReference>
<evidence type="ECO:0000313" key="5">
    <source>
        <dbReference type="EMBL" id="SCW23346.1"/>
    </source>
</evidence>
<keyword evidence="5" id="KW-0150">Chloroplast</keyword>
<dbReference type="GO" id="GO:0009536">
    <property type="term" value="C:plastid"/>
    <property type="evidence" value="ECO:0007669"/>
    <property type="project" value="UniProtKB-SubCell"/>
</dbReference>
<evidence type="ECO:0000256" key="2">
    <source>
        <dbReference type="ARBA" id="ARBA00009664"/>
    </source>
</evidence>
<dbReference type="PANTHER" id="PTHR36895:SF1">
    <property type="entry name" value="YCF23 PROTEIN"/>
    <property type="match status" value="1"/>
</dbReference>
<reference evidence="5" key="2">
    <citation type="submission" date="2016-10" db="EMBL/GenBank/DDBJ databases">
        <authorList>
            <person name="de Groot N.N."/>
        </authorList>
    </citation>
    <scope>NUCLEOTIDE SEQUENCE</scope>
    <source>
        <strain evidence="5">J.0081</strain>
    </source>
</reference>
<proteinExistence type="inferred from homology"/>
<comment type="subcellular location">
    <subcellularLocation>
        <location evidence="1">Plastid</location>
    </subcellularLocation>
</comment>
<accession>A0A1G4NXW0</accession>
<evidence type="ECO:0000256" key="3">
    <source>
        <dbReference type="ARBA" id="ARBA00021523"/>
    </source>
</evidence>
<protein>
    <recommendedName>
        <fullName evidence="3">Uncharacterized protein ycf23</fullName>
    </recommendedName>
</protein>
<name>A0A1G4NXW0_9FLOR</name>
<gene>
    <name evidence="5" type="primary">ycf23</name>
    <name evidence="5" type="ORF">J0081_69</name>
</gene>
<reference evidence="5" key="1">
    <citation type="submission" date="2016-10" db="EMBL/GenBank/DDBJ databases">
        <title>Chloroplast genomes as a tool to resolve red algal phylogenies: a case study in the Nemaliales.</title>
        <authorList>
            <person name="Costa J.F."/>
            <person name="Lin S.M."/>
            <person name="Macaya E.C."/>
            <person name="Fernandez-Garcia C."/>
            <person name="Verbruggen H."/>
        </authorList>
    </citation>
    <scope>NUCLEOTIDE SEQUENCE</scope>
    <source>
        <strain evidence="5">J.0081</strain>
    </source>
</reference>
<dbReference type="RefSeq" id="YP_009314891.1">
    <property type="nucleotide sequence ID" value="NC_031664.1"/>
</dbReference>
<comment type="similarity">
    <text evidence="2">Belongs to the ycf23 family.</text>
</comment>
<keyword evidence="4 5" id="KW-0934">Plastid</keyword>
<dbReference type="PANTHER" id="PTHR36895">
    <property type="match status" value="1"/>
</dbReference>
<sequence>MLLREIRQISSMPICASSVYVDDLIACYKAAANMVKIGNFDIFYEKEIKFSSKQIIDLVWR</sequence>
<dbReference type="Pfam" id="PF04481">
    <property type="entry name" value="DUF561"/>
    <property type="match status" value="1"/>
</dbReference>
<dbReference type="GeneID" id="30001154"/>
<evidence type="ECO:0000256" key="4">
    <source>
        <dbReference type="ARBA" id="ARBA00022640"/>
    </source>
</evidence>
<organism evidence="5">
    <name type="scientific">Scinaia undulata</name>
    <dbReference type="NCBI Taxonomy" id="1884664"/>
    <lineage>
        <taxon>Eukaryota</taxon>
        <taxon>Rhodophyta</taxon>
        <taxon>Florideophyceae</taxon>
        <taxon>Nemaliophycidae</taxon>
        <taxon>Nemaliales</taxon>
        <taxon>Scinaiaceae</taxon>
        <taxon>Scinaia</taxon>
    </lineage>
</organism>